<name>A0A837D8I0_9PSEU</name>
<dbReference type="SUPFAM" id="SSF53271">
    <property type="entry name" value="PRTase-like"/>
    <property type="match status" value="1"/>
</dbReference>
<accession>A0A837D8I0</accession>
<dbReference type="Gene3D" id="3.40.50.2020">
    <property type="match status" value="1"/>
</dbReference>
<keyword evidence="2" id="KW-0808">Transferase</keyword>
<feature type="domain" description="Phosphoribosyltransferase" evidence="1">
    <location>
        <begin position="22"/>
        <end position="188"/>
    </location>
</feature>
<dbReference type="InterPro" id="IPR000836">
    <property type="entry name" value="PRTase_dom"/>
</dbReference>
<dbReference type="RefSeq" id="WP_037311699.1">
    <property type="nucleotide sequence ID" value="NZ_CALJZO010000052.1"/>
</dbReference>
<keyword evidence="2" id="KW-0328">Glycosyltransferase</keyword>
<reference evidence="2 3" key="1">
    <citation type="submission" date="2014-10" db="EMBL/GenBank/DDBJ databases">
        <title>Genome sequence of Micropolyspora internatus JCM3315.</title>
        <authorList>
            <person name="Shin S.-K."/>
            <person name="Yi H."/>
        </authorList>
    </citation>
    <scope>NUCLEOTIDE SEQUENCE [LARGE SCALE GENOMIC DNA]</scope>
    <source>
        <strain evidence="2 3">JCM 3315</strain>
    </source>
</reference>
<evidence type="ECO:0000259" key="1">
    <source>
        <dbReference type="Pfam" id="PF00156"/>
    </source>
</evidence>
<dbReference type="Pfam" id="PF00156">
    <property type="entry name" value="Pribosyltran"/>
    <property type="match status" value="1"/>
</dbReference>
<organism evidence="2 3">
    <name type="scientific">Saccharomonospora viridis</name>
    <dbReference type="NCBI Taxonomy" id="1852"/>
    <lineage>
        <taxon>Bacteria</taxon>
        <taxon>Bacillati</taxon>
        <taxon>Actinomycetota</taxon>
        <taxon>Actinomycetes</taxon>
        <taxon>Pseudonocardiales</taxon>
        <taxon>Pseudonocardiaceae</taxon>
        <taxon>Saccharomonospora</taxon>
    </lineage>
</organism>
<dbReference type="CDD" id="cd06223">
    <property type="entry name" value="PRTases_typeI"/>
    <property type="match status" value="1"/>
</dbReference>
<evidence type="ECO:0000313" key="3">
    <source>
        <dbReference type="Proteomes" id="UP000030848"/>
    </source>
</evidence>
<dbReference type="Gene3D" id="3.30.1310.20">
    <property type="entry name" value="PRTase-like"/>
    <property type="match status" value="1"/>
</dbReference>
<gene>
    <name evidence="2" type="ORF">MINT15_29160</name>
</gene>
<dbReference type="Proteomes" id="UP000030848">
    <property type="component" value="Unassembled WGS sequence"/>
</dbReference>
<dbReference type="EMBL" id="JRZE01000006">
    <property type="protein sequence ID" value="KHF42714.1"/>
    <property type="molecule type" value="Genomic_DNA"/>
</dbReference>
<protein>
    <submittedName>
        <fullName evidence="2">Phosphoribosyl transferase</fullName>
        <ecNumber evidence="2">2.4.2.9</ecNumber>
    </submittedName>
</protein>
<dbReference type="GO" id="GO:0004845">
    <property type="term" value="F:uracil phosphoribosyltransferase activity"/>
    <property type="evidence" value="ECO:0007669"/>
    <property type="project" value="UniProtKB-EC"/>
</dbReference>
<dbReference type="AlphaFoldDB" id="A0A837D8I0"/>
<dbReference type="EC" id="2.4.2.9" evidence="2"/>
<comment type="caution">
    <text evidence="2">The sequence shown here is derived from an EMBL/GenBank/DDBJ whole genome shotgun (WGS) entry which is preliminary data.</text>
</comment>
<dbReference type="OrthoDB" id="9810066at2"/>
<evidence type="ECO:0000313" key="2">
    <source>
        <dbReference type="EMBL" id="KHF42714.1"/>
    </source>
</evidence>
<sequence>MPRKAVTTERVYADRSAGGLALAELVRERSWVDPVVLGLARGGVPVAAEVASALHAPLGVAVSRKIGSPGHPEFGIGAVTPHGPVVWDERSLDLLGLTHDDLEPVVERERREALRRLDLYQGDREPERLEGRDVIVVDDGLATGVTARAALRSLRESRPRTLVFAAPVCAPQAIPALREEADSVLCVSEPPFFQAVGQWYSDFSQVDDDEVVALLDRYAGGTDRYSGGGR</sequence>
<proteinExistence type="predicted"/>
<dbReference type="InterPro" id="IPR029057">
    <property type="entry name" value="PRTase-like"/>
</dbReference>